<evidence type="ECO:0000256" key="7">
    <source>
        <dbReference type="SAM" id="MobiDB-lite"/>
    </source>
</evidence>
<dbReference type="GO" id="GO:0046983">
    <property type="term" value="F:protein dimerization activity"/>
    <property type="evidence" value="ECO:0007669"/>
    <property type="project" value="InterPro"/>
</dbReference>
<dbReference type="GO" id="GO:0000981">
    <property type="term" value="F:DNA-binding transcription factor activity, RNA polymerase II-specific"/>
    <property type="evidence" value="ECO:0007669"/>
    <property type="project" value="TreeGrafter"/>
</dbReference>
<dbReference type="InterPro" id="IPR052207">
    <property type="entry name" value="Max-like/E-box_TFs"/>
</dbReference>
<gene>
    <name evidence="9" type="ORF">EDD18DRAFT_1306346</name>
</gene>
<dbReference type="Proteomes" id="UP001175228">
    <property type="component" value="Unassembled WGS sequence"/>
</dbReference>
<feature type="compositionally biased region" description="Low complexity" evidence="7">
    <location>
        <begin position="342"/>
        <end position="353"/>
    </location>
</feature>
<evidence type="ECO:0000256" key="4">
    <source>
        <dbReference type="ARBA" id="ARBA00023163"/>
    </source>
</evidence>
<dbReference type="PROSITE" id="PS50888">
    <property type="entry name" value="BHLH"/>
    <property type="match status" value="1"/>
</dbReference>
<keyword evidence="4" id="KW-0804">Transcription</keyword>
<dbReference type="PANTHER" id="PTHR15741">
    <property type="entry name" value="BASIC HELIX-LOOP-HELIX ZIP TRANSCRIPTION FACTOR"/>
    <property type="match status" value="1"/>
</dbReference>
<evidence type="ECO:0000256" key="3">
    <source>
        <dbReference type="ARBA" id="ARBA00023125"/>
    </source>
</evidence>
<evidence type="ECO:0000256" key="2">
    <source>
        <dbReference type="ARBA" id="ARBA00023015"/>
    </source>
</evidence>
<feature type="region of interest" description="Disordered" evidence="7">
    <location>
        <begin position="67"/>
        <end position="90"/>
    </location>
</feature>
<organism evidence="9 10">
    <name type="scientific">Armillaria luteobubalina</name>
    <dbReference type="NCBI Taxonomy" id="153913"/>
    <lineage>
        <taxon>Eukaryota</taxon>
        <taxon>Fungi</taxon>
        <taxon>Dikarya</taxon>
        <taxon>Basidiomycota</taxon>
        <taxon>Agaricomycotina</taxon>
        <taxon>Agaricomycetes</taxon>
        <taxon>Agaricomycetidae</taxon>
        <taxon>Agaricales</taxon>
        <taxon>Marasmiineae</taxon>
        <taxon>Physalacriaceae</taxon>
        <taxon>Armillaria</taxon>
    </lineage>
</organism>
<feature type="coiled-coil region" evidence="6">
    <location>
        <begin position="469"/>
        <end position="496"/>
    </location>
</feature>
<keyword evidence="10" id="KW-1185">Reference proteome</keyword>
<dbReference type="PANTHER" id="PTHR15741:SF38">
    <property type="entry name" value="BHLH DOMAIN-CONTAINING PROTEIN"/>
    <property type="match status" value="1"/>
</dbReference>
<feature type="compositionally biased region" description="Low complexity" evidence="7">
    <location>
        <begin position="376"/>
        <end position="386"/>
    </location>
</feature>
<sequence length="547" mass="58615">MDAHIDDQQQKDYLSPFFDLESLQNGGDLGMMSPSMNSQQPQLMMTNAAMPSQMDMEMLGNLMSLQGINSPNDISPTSPSQPQFNTNTGATSPQLLMEQQFKLAQLQQLQQLQNQIFQQQPSSQDNYGDAVMTPVPSHSISSQFNAPRGSTSAPAHIAFRSSPSHPPHHGDIDVDISPLTSPWLGAEQHHSSFSRRQSSSNKRTASSSGDESSSKPSRKKQSPAIRPFSNASSTIMTKRTTNPRGSRSTNSTPLLRSTRSRNGSIVSNEIVGDSPSPVDLAMPPPAAPTMNQTPIPNMSAENPPPTITPVTPASIMNLGRLGVNSSSNTLASKDGAVDMKGKAPSKASTSAAAIHQRNKSMKRGSPILPAGSTTGPAPSSAKSAAPVVQVRKTSHKAAEQKRRDSLKTTFDDLRGLLPPIPLPSDDKYPLDEPLLPGALPPRGPPKAGGEGPNKGVSKLQLLICGNDYIRLLKGRVERRDEEIRRLRREVGRLRDIVTNSMGGVGIVEEGCEPVDLERDLDEIEVISAGLARGASIGADDEADEDED</sequence>
<feature type="compositionally biased region" description="Polar residues" evidence="7">
    <location>
        <begin position="136"/>
        <end position="153"/>
    </location>
</feature>
<keyword evidence="3" id="KW-0238">DNA-binding</keyword>
<feature type="compositionally biased region" description="Low complexity" evidence="7">
    <location>
        <begin position="194"/>
        <end position="215"/>
    </location>
</feature>
<dbReference type="AlphaFoldDB" id="A0AA39QJS7"/>
<evidence type="ECO:0000256" key="6">
    <source>
        <dbReference type="SAM" id="Coils"/>
    </source>
</evidence>
<name>A0AA39QJS7_9AGAR</name>
<keyword evidence="6" id="KW-0175">Coiled coil</keyword>
<dbReference type="CDD" id="cd11405">
    <property type="entry name" value="bHLHzip_MLXIP_like"/>
    <property type="match status" value="1"/>
</dbReference>
<feature type="compositionally biased region" description="Basic and acidic residues" evidence="7">
    <location>
        <begin position="396"/>
        <end position="414"/>
    </location>
</feature>
<proteinExistence type="predicted"/>
<dbReference type="InterPro" id="IPR011598">
    <property type="entry name" value="bHLH_dom"/>
</dbReference>
<dbReference type="GO" id="GO:0005634">
    <property type="term" value="C:nucleus"/>
    <property type="evidence" value="ECO:0007669"/>
    <property type="project" value="UniProtKB-SubCell"/>
</dbReference>
<dbReference type="InterPro" id="IPR036638">
    <property type="entry name" value="HLH_DNA-bd_sf"/>
</dbReference>
<feature type="region of interest" description="Disordered" evidence="7">
    <location>
        <begin position="120"/>
        <end position="279"/>
    </location>
</feature>
<evidence type="ECO:0000259" key="8">
    <source>
        <dbReference type="PROSITE" id="PS50888"/>
    </source>
</evidence>
<dbReference type="SUPFAM" id="SSF47459">
    <property type="entry name" value="HLH, helix-loop-helix DNA-binding domain"/>
    <property type="match status" value="1"/>
</dbReference>
<dbReference type="Gene3D" id="4.10.280.10">
    <property type="entry name" value="Helix-loop-helix DNA-binding domain"/>
    <property type="match status" value="1"/>
</dbReference>
<evidence type="ECO:0000256" key="5">
    <source>
        <dbReference type="ARBA" id="ARBA00023242"/>
    </source>
</evidence>
<dbReference type="GO" id="GO:0000978">
    <property type="term" value="F:RNA polymerase II cis-regulatory region sequence-specific DNA binding"/>
    <property type="evidence" value="ECO:0007669"/>
    <property type="project" value="TreeGrafter"/>
</dbReference>
<keyword evidence="5" id="KW-0539">Nucleus</keyword>
<evidence type="ECO:0000313" key="10">
    <source>
        <dbReference type="Proteomes" id="UP001175228"/>
    </source>
</evidence>
<feature type="region of interest" description="Disordered" evidence="7">
    <location>
        <begin position="337"/>
        <end position="454"/>
    </location>
</feature>
<dbReference type="EMBL" id="JAUEPU010000004">
    <property type="protein sequence ID" value="KAK0503136.1"/>
    <property type="molecule type" value="Genomic_DNA"/>
</dbReference>
<comment type="subcellular location">
    <subcellularLocation>
        <location evidence="1">Nucleus</location>
    </subcellularLocation>
</comment>
<dbReference type="SMART" id="SM00353">
    <property type="entry name" value="HLH"/>
    <property type="match status" value="1"/>
</dbReference>
<protein>
    <recommendedName>
        <fullName evidence="8">BHLH domain-containing protein</fullName>
    </recommendedName>
</protein>
<feature type="domain" description="BHLH" evidence="8">
    <location>
        <begin position="390"/>
        <end position="472"/>
    </location>
</feature>
<feature type="compositionally biased region" description="Polar residues" evidence="7">
    <location>
        <begin position="229"/>
        <end position="267"/>
    </location>
</feature>
<keyword evidence="2" id="KW-0805">Transcription regulation</keyword>
<reference evidence="9" key="1">
    <citation type="submission" date="2023-06" db="EMBL/GenBank/DDBJ databases">
        <authorList>
            <consortium name="Lawrence Berkeley National Laboratory"/>
            <person name="Ahrendt S."/>
            <person name="Sahu N."/>
            <person name="Indic B."/>
            <person name="Wong-Bajracharya J."/>
            <person name="Merenyi Z."/>
            <person name="Ke H.-M."/>
            <person name="Monk M."/>
            <person name="Kocsube S."/>
            <person name="Drula E."/>
            <person name="Lipzen A."/>
            <person name="Balint B."/>
            <person name="Henrissat B."/>
            <person name="Andreopoulos B."/>
            <person name="Martin F.M."/>
            <person name="Harder C.B."/>
            <person name="Rigling D."/>
            <person name="Ford K.L."/>
            <person name="Foster G.D."/>
            <person name="Pangilinan J."/>
            <person name="Papanicolaou A."/>
            <person name="Barry K."/>
            <person name="LaButti K."/>
            <person name="Viragh M."/>
            <person name="Koriabine M."/>
            <person name="Yan M."/>
            <person name="Riley R."/>
            <person name="Champramary S."/>
            <person name="Plett K.L."/>
            <person name="Tsai I.J."/>
            <person name="Slot J."/>
            <person name="Sipos G."/>
            <person name="Plett J."/>
            <person name="Nagy L.G."/>
            <person name="Grigoriev I.V."/>
        </authorList>
    </citation>
    <scope>NUCLEOTIDE SEQUENCE</scope>
    <source>
        <strain evidence="9">HWK02</strain>
    </source>
</reference>
<dbReference type="Pfam" id="PF00010">
    <property type="entry name" value="HLH"/>
    <property type="match status" value="1"/>
</dbReference>
<accession>A0AA39QJS7</accession>
<evidence type="ECO:0000256" key="1">
    <source>
        <dbReference type="ARBA" id="ARBA00004123"/>
    </source>
</evidence>
<comment type="caution">
    <text evidence="9">The sequence shown here is derived from an EMBL/GenBank/DDBJ whole genome shotgun (WGS) entry which is preliminary data.</text>
</comment>
<evidence type="ECO:0000313" key="9">
    <source>
        <dbReference type="EMBL" id="KAK0503136.1"/>
    </source>
</evidence>